<dbReference type="OrthoDB" id="3530033at2"/>
<dbReference type="PRINTS" id="PR00723">
    <property type="entry name" value="SUBTILISIN"/>
</dbReference>
<dbReference type="InterPro" id="IPR036852">
    <property type="entry name" value="Peptidase_S8/S53_dom_sf"/>
</dbReference>
<reference evidence="10 11" key="1">
    <citation type="submission" date="2018-06" db="EMBL/GenBank/DDBJ databases">
        <title>Sphaerisporangium craniellae sp. nov., isolated from a marine sponge in the South China Sea.</title>
        <authorList>
            <person name="Li L."/>
        </authorList>
    </citation>
    <scope>NUCLEOTIDE SEQUENCE [LARGE SCALE GENOMIC DNA]</scope>
    <source>
        <strain evidence="10 11">LHW63015</strain>
    </source>
</reference>
<evidence type="ECO:0000256" key="5">
    <source>
        <dbReference type="PROSITE-ProRule" id="PRU01240"/>
    </source>
</evidence>
<keyword evidence="8" id="KW-0732">Signal</keyword>
<dbReference type="InterPro" id="IPR050131">
    <property type="entry name" value="Peptidase_S8_subtilisin-like"/>
</dbReference>
<evidence type="ECO:0000313" key="10">
    <source>
        <dbReference type="EMBL" id="RBQ15509.1"/>
    </source>
</evidence>
<evidence type="ECO:0000256" key="4">
    <source>
        <dbReference type="ARBA" id="ARBA00022825"/>
    </source>
</evidence>
<feature type="signal peptide" evidence="8">
    <location>
        <begin position="1"/>
        <end position="23"/>
    </location>
</feature>
<feature type="transmembrane region" description="Helical" evidence="7">
    <location>
        <begin position="401"/>
        <end position="419"/>
    </location>
</feature>
<dbReference type="Gene3D" id="3.40.50.200">
    <property type="entry name" value="Peptidase S8/S53 domain"/>
    <property type="match status" value="1"/>
</dbReference>
<keyword evidence="7" id="KW-0472">Membrane</keyword>
<keyword evidence="3 5" id="KW-0378">Hydrolase</keyword>
<evidence type="ECO:0000256" key="1">
    <source>
        <dbReference type="ARBA" id="ARBA00011073"/>
    </source>
</evidence>
<evidence type="ECO:0000256" key="2">
    <source>
        <dbReference type="ARBA" id="ARBA00022670"/>
    </source>
</evidence>
<name>A0A366LQ22_9ACTN</name>
<evidence type="ECO:0000256" key="7">
    <source>
        <dbReference type="SAM" id="Phobius"/>
    </source>
</evidence>
<dbReference type="Pfam" id="PF00082">
    <property type="entry name" value="Peptidase_S8"/>
    <property type="match status" value="1"/>
</dbReference>
<dbReference type="InterPro" id="IPR015500">
    <property type="entry name" value="Peptidase_S8_subtilisin-rel"/>
</dbReference>
<feature type="active site" description="Charge relay system" evidence="5">
    <location>
        <position position="274"/>
    </location>
</feature>
<protein>
    <submittedName>
        <fullName evidence="10">Type VII secretion-associated serine protease mycosin</fullName>
    </submittedName>
</protein>
<feature type="active site" description="Charge relay system" evidence="5">
    <location>
        <position position="70"/>
    </location>
</feature>
<dbReference type="PROSITE" id="PS00136">
    <property type="entry name" value="SUBTILASE_ASP"/>
    <property type="match status" value="1"/>
</dbReference>
<evidence type="ECO:0000256" key="8">
    <source>
        <dbReference type="SAM" id="SignalP"/>
    </source>
</evidence>
<evidence type="ECO:0000259" key="9">
    <source>
        <dbReference type="Pfam" id="PF00082"/>
    </source>
</evidence>
<dbReference type="InterPro" id="IPR000209">
    <property type="entry name" value="Peptidase_S8/S53_dom"/>
</dbReference>
<dbReference type="GO" id="GO:0004252">
    <property type="term" value="F:serine-type endopeptidase activity"/>
    <property type="evidence" value="ECO:0007669"/>
    <property type="project" value="UniProtKB-UniRule"/>
</dbReference>
<feature type="region of interest" description="Disordered" evidence="6">
    <location>
        <begin position="343"/>
        <end position="398"/>
    </location>
</feature>
<sequence>MRPLRPPAPIALAAALFALPALVAAVPDTPVRADDVGTAARAKQWPLTALRAAEAWRHTRGEGVLVAVLDTGVDPRHPDLAGAVTVGPDFTGGRGASRYSGHHGTSMASLIAGRGHGDRDASGVLGVAPEARVLSVRVTLENDDPQRKRLAGRGTNALAKGIRYATDHGADVISMSLGGGSGTWEGSAAEEEAVQYAIDQGVVLVASSGNDGASGNRKNFPAAYPGVIAVGAVDESLRVPRFSNRQEYLSVVAPGARIVSADGPDSYVVGDGTSSAAAMVAGVVSLVRARYPELSPAQVRRAVERGTARRPAAGHDSAYGHGVVRADLALEQAGRYARRRVTGGLLTPMGNGHARDADEPEFTQSPANARSPAIRPGGPPSGPVYFGGGPPPDDSTPSRRLVGAALILVSVLLGVSIAVRDRRGSRSARSR</sequence>
<dbReference type="Proteomes" id="UP000253303">
    <property type="component" value="Unassembled WGS sequence"/>
</dbReference>
<keyword evidence="11" id="KW-1185">Reference proteome</keyword>
<evidence type="ECO:0000256" key="3">
    <source>
        <dbReference type="ARBA" id="ARBA00022801"/>
    </source>
</evidence>
<comment type="similarity">
    <text evidence="1 5">Belongs to the peptidase S8 family.</text>
</comment>
<dbReference type="RefSeq" id="WP_113985051.1">
    <property type="nucleotide sequence ID" value="NZ_QMEY01000022.1"/>
</dbReference>
<dbReference type="PANTHER" id="PTHR43806">
    <property type="entry name" value="PEPTIDASE S8"/>
    <property type="match status" value="1"/>
</dbReference>
<keyword evidence="7" id="KW-0812">Transmembrane</keyword>
<dbReference type="PANTHER" id="PTHR43806:SF11">
    <property type="entry name" value="CEREVISIN-RELATED"/>
    <property type="match status" value="1"/>
</dbReference>
<organism evidence="10 11">
    <name type="scientific">Spongiactinospora rosea</name>
    <dbReference type="NCBI Taxonomy" id="2248750"/>
    <lineage>
        <taxon>Bacteria</taxon>
        <taxon>Bacillati</taxon>
        <taxon>Actinomycetota</taxon>
        <taxon>Actinomycetes</taxon>
        <taxon>Streptosporangiales</taxon>
        <taxon>Streptosporangiaceae</taxon>
        <taxon>Spongiactinospora</taxon>
    </lineage>
</organism>
<keyword evidence="2 5" id="KW-0645">Protease</keyword>
<gene>
    <name evidence="10" type="ORF">DP939_34585</name>
</gene>
<feature type="domain" description="Peptidase S8/S53" evidence="9">
    <location>
        <begin position="61"/>
        <end position="322"/>
    </location>
</feature>
<evidence type="ECO:0000256" key="6">
    <source>
        <dbReference type="SAM" id="MobiDB-lite"/>
    </source>
</evidence>
<comment type="caution">
    <text evidence="10">The sequence shown here is derived from an EMBL/GenBank/DDBJ whole genome shotgun (WGS) entry which is preliminary data.</text>
</comment>
<dbReference type="EMBL" id="QMEY01000022">
    <property type="protein sequence ID" value="RBQ15509.1"/>
    <property type="molecule type" value="Genomic_DNA"/>
</dbReference>
<dbReference type="InterPro" id="IPR023827">
    <property type="entry name" value="Peptidase_S8_Asp-AS"/>
</dbReference>
<feature type="active site" description="Charge relay system" evidence="5">
    <location>
        <position position="103"/>
    </location>
</feature>
<evidence type="ECO:0000313" key="11">
    <source>
        <dbReference type="Proteomes" id="UP000253303"/>
    </source>
</evidence>
<keyword evidence="7" id="KW-1133">Transmembrane helix</keyword>
<accession>A0A366LQ22</accession>
<dbReference type="AlphaFoldDB" id="A0A366LQ22"/>
<keyword evidence="4 5" id="KW-0720">Serine protease</keyword>
<proteinExistence type="inferred from homology"/>
<feature type="chain" id="PRO_5038358359" evidence="8">
    <location>
        <begin position="24"/>
        <end position="431"/>
    </location>
</feature>
<dbReference type="SUPFAM" id="SSF52743">
    <property type="entry name" value="Subtilisin-like"/>
    <property type="match status" value="1"/>
</dbReference>
<dbReference type="GO" id="GO:0006508">
    <property type="term" value="P:proteolysis"/>
    <property type="evidence" value="ECO:0007669"/>
    <property type="project" value="UniProtKB-KW"/>
</dbReference>
<dbReference type="PROSITE" id="PS51892">
    <property type="entry name" value="SUBTILASE"/>
    <property type="match status" value="1"/>
</dbReference>